<dbReference type="Pfam" id="PF13432">
    <property type="entry name" value="TPR_16"/>
    <property type="match status" value="1"/>
</dbReference>
<accession>A0A2P2K842</accession>
<dbReference type="EMBL" id="GGEC01021440">
    <property type="protein sequence ID" value="MBX01924.1"/>
    <property type="molecule type" value="Transcribed_RNA"/>
</dbReference>
<evidence type="ECO:0000256" key="1">
    <source>
        <dbReference type="ARBA" id="ARBA00022737"/>
    </source>
</evidence>
<dbReference type="SUPFAM" id="SSF48452">
    <property type="entry name" value="TPR-like"/>
    <property type="match status" value="2"/>
</dbReference>
<dbReference type="InterPro" id="IPR011990">
    <property type="entry name" value="TPR-like_helical_dom_sf"/>
</dbReference>
<evidence type="ECO:0000256" key="2">
    <source>
        <dbReference type="ARBA" id="ARBA00022803"/>
    </source>
</evidence>
<dbReference type="Gene3D" id="1.25.40.10">
    <property type="entry name" value="Tetratricopeptide repeat domain"/>
    <property type="match status" value="1"/>
</dbReference>
<feature type="repeat" description="TPR" evidence="3">
    <location>
        <begin position="625"/>
        <end position="658"/>
    </location>
</feature>
<protein>
    <submittedName>
        <fullName evidence="4">Uncharacterized protein</fullName>
    </submittedName>
</protein>
<dbReference type="AlphaFoldDB" id="A0A2P2K842"/>
<name>A0A2P2K842_RHIMU</name>
<keyword evidence="2 3" id="KW-0802">TPR repeat</keyword>
<dbReference type="PANTHER" id="PTHR16193">
    <property type="entry name" value="TETRATRICOPEPTIDE REPEAT PROTEIN 27"/>
    <property type="match status" value="1"/>
</dbReference>
<reference evidence="4" key="1">
    <citation type="submission" date="2018-02" db="EMBL/GenBank/DDBJ databases">
        <title>Rhizophora mucronata_Transcriptome.</title>
        <authorList>
            <person name="Meera S.P."/>
            <person name="Sreeshan A."/>
            <person name="Augustine A."/>
        </authorList>
    </citation>
    <scope>NUCLEOTIDE SEQUENCE</scope>
    <source>
        <tissue evidence="4">Leaf</tissue>
    </source>
</reference>
<dbReference type="PROSITE" id="PS50005">
    <property type="entry name" value="TPR"/>
    <property type="match status" value="1"/>
</dbReference>
<evidence type="ECO:0000256" key="3">
    <source>
        <dbReference type="PROSITE-ProRule" id="PRU00339"/>
    </source>
</evidence>
<organism evidence="4">
    <name type="scientific">Rhizophora mucronata</name>
    <name type="common">Asiatic mangrove</name>
    <dbReference type="NCBI Taxonomy" id="61149"/>
    <lineage>
        <taxon>Eukaryota</taxon>
        <taxon>Viridiplantae</taxon>
        <taxon>Streptophyta</taxon>
        <taxon>Embryophyta</taxon>
        <taxon>Tracheophyta</taxon>
        <taxon>Spermatophyta</taxon>
        <taxon>Magnoliopsida</taxon>
        <taxon>eudicotyledons</taxon>
        <taxon>Gunneridae</taxon>
        <taxon>Pentapetalae</taxon>
        <taxon>rosids</taxon>
        <taxon>fabids</taxon>
        <taxon>Malpighiales</taxon>
        <taxon>Rhizophoraceae</taxon>
        <taxon>Rhizophora</taxon>
    </lineage>
</organism>
<keyword evidence="1" id="KW-0677">Repeat</keyword>
<evidence type="ECO:0000313" key="4">
    <source>
        <dbReference type="EMBL" id="MBX01924.1"/>
    </source>
</evidence>
<dbReference type="PROSITE" id="PS50293">
    <property type="entry name" value="TPR_REGION"/>
    <property type="match status" value="1"/>
</dbReference>
<dbReference type="InterPro" id="IPR019734">
    <property type="entry name" value="TPR_rpt"/>
</dbReference>
<sequence>MAEVPQEEQQRQREILRGYELRLLRCTVAPPPPESQSSASPPSEYENNLDARVDHVLNSIETGNYLRALSAAAGPIFHIDAETDCDSADRFYSQVLVCLESFLQDDSVDVKESACRVILVVCLAVAVFFCFTQSNITGPVVSLPKCPLPFKLSKGGEFVDWENWAHGQLMSDGSHLHGKVANLQYLVFAKMLVMRTKDLLFEGSISSIYGLRSISWWLARLLLVQQQILDELCSSLFDLLQVCMDETLHHFGTLKQVKGYWSANLHDYEAVAIVATIHLEAGVMEYIYGHIDVCRRHLESAEVAAGIQLSVTGVLGYRTLYQHAPKAQQVLVASGRSSNDDDDGIQTYNFTNPDVNIYLCQHGNSETSDVLMTPKLIGNGNECGIKAQGNRNADTVGVASLNTIQQAVALAHCLLIEKSHRDDELQRWNMAPYIEAIDSQQSSLFILRYLNNLLRIRWESSRTHTKERALEMMGKLVEGIHKSLPGVAQRIPFCYMVYIPTIPALQKEYAQLLVSCGLVGEAITIYEDLELWDNLIYCNCLLGKKAAAVELIKMRLSEMPNDPRLWCSLGDVTNNDSCYEKALEVSNNKSARAKRSRARSAYNRGDYETSKVLWESAMTLNSLYSDGWFALGAAALKARDVDKALEAFTRAVKLDPDNGEAWNNIACLHMIKKRSKESFIAFKEALKFKRESWQLWENFSQVAMDVGNIQQALEAVKMVLQLSNSKRIDVALLGRIMQEIEARASSRDFICLAVTDDCSSSCMDVNHNGSIDESESKGGRPRETEQLIELLGKILQQIVRIESRADIWGLYARWHKIRGDLTMCSEALMKQVRSYQGSGLWNDRQRFKHFAHASSELCKVYLEISSSTGSRRELFAAGMHLQNVVKQAESFSDTEEFKSLQALQDEVKMRLQTDSPPT</sequence>
<dbReference type="InterPro" id="IPR044244">
    <property type="entry name" value="TTC27/Emw1"/>
</dbReference>
<dbReference type="SMART" id="SM00028">
    <property type="entry name" value="TPR"/>
    <property type="match status" value="5"/>
</dbReference>
<dbReference type="PANTHER" id="PTHR16193:SF0">
    <property type="entry name" value="TETRATRICOPEPTIDE REPEAT PROTEIN 27"/>
    <property type="match status" value="1"/>
</dbReference>
<proteinExistence type="predicted"/>